<dbReference type="FunCoup" id="A0A6P8H5R9">
    <property type="interactions" value="300"/>
</dbReference>
<keyword evidence="9" id="KW-0807">Transducer</keyword>
<gene>
    <name evidence="14" type="primary">LOC116288194</name>
</gene>
<dbReference type="PROSITE" id="PS50262">
    <property type="entry name" value="G_PROTEIN_RECEP_F1_2"/>
    <property type="match status" value="1"/>
</dbReference>
<organism evidence="13 14">
    <name type="scientific">Actinia tenebrosa</name>
    <name type="common">Australian red waratah sea anemone</name>
    <dbReference type="NCBI Taxonomy" id="6105"/>
    <lineage>
        <taxon>Eukaryota</taxon>
        <taxon>Metazoa</taxon>
        <taxon>Cnidaria</taxon>
        <taxon>Anthozoa</taxon>
        <taxon>Hexacorallia</taxon>
        <taxon>Actiniaria</taxon>
        <taxon>Actiniidae</taxon>
        <taxon>Actinia</taxon>
    </lineage>
</organism>
<evidence type="ECO:0000256" key="11">
    <source>
        <dbReference type="SAM" id="Phobius"/>
    </source>
</evidence>
<keyword evidence="13" id="KW-1185">Reference proteome</keyword>
<proteinExistence type="predicted"/>
<feature type="domain" description="G-protein coupled receptors family 1 profile" evidence="12">
    <location>
        <begin position="48"/>
        <end position="282"/>
    </location>
</feature>
<feature type="transmembrane region" description="Helical" evidence="11">
    <location>
        <begin position="262"/>
        <end position="284"/>
    </location>
</feature>
<keyword evidence="8" id="KW-0325">Glycoprotein</keyword>
<protein>
    <submittedName>
        <fullName evidence="14">Adenosine receptor A3-like</fullName>
    </submittedName>
</protein>
<dbReference type="GO" id="GO:0004930">
    <property type="term" value="F:G protein-coupled receptor activity"/>
    <property type="evidence" value="ECO:0007669"/>
    <property type="project" value="UniProtKB-KW"/>
</dbReference>
<evidence type="ECO:0000256" key="8">
    <source>
        <dbReference type="ARBA" id="ARBA00023180"/>
    </source>
</evidence>
<evidence type="ECO:0000256" key="4">
    <source>
        <dbReference type="ARBA" id="ARBA00022989"/>
    </source>
</evidence>
<feature type="transmembrane region" description="Helical" evidence="11">
    <location>
        <begin position="69"/>
        <end position="89"/>
    </location>
</feature>
<feature type="region of interest" description="Disordered" evidence="10">
    <location>
        <begin position="303"/>
        <end position="323"/>
    </location>
</feature>
<dbReference type="PANTHER" id="PTHR24246:SF27">
    <property type="entry name" value="ADENOSINE RECEPTOR, ISOFORM A"/>
    <property type="match status" value="1"/>
</dbReference>
<evidence type="ECO:0000256" key="6">
    <source>
        <dbReference type="ARBA" id="ARBA00023136"/>
    </source>
</evidence>
<comment type="subcellular location">
    <subcellularLocation>
        <location evidence="1">Cell membrane</location>
        <topology evidence="1">Multi-pass membrane protein</topology>
    </subcellularLocation>
</comment>
<dbReference type="Pfam" id="PF00001">
    <property type="entry name" value="7tm_1"/>
    <property type="match status" value="1"/>
</dbReference>
<dbReference type="PANTHER" id="PTHR24246">
    <property type="entry name" value="OLFACTORY RECEPTOR AND ADENOSINE RECEPTOR"/>
    <property type="match status" value="1"/>
</dbReference>
<dbReference type="GeneID" id="116288194"/>
<name>A0A6P8H5R9_ACTTE</name>
<feature type="transmembrane region" description="Helical" evidence="11">
    <location>
        <begin position="31"/>
        <end position="57"/>
    </location>
</feature>
<evidence type="ECO:0000256" key="2">
    <source>
        <dbReference type="ARBA" id="ARBA00022475"/>
    </source>
</evidence>
<dbReference type="SUPFAM" id="SSF81321">
    <property type="entry name" value="Family A G protein-coupled receptor-like"/>
    <property type="match status" value="1"/>
</dbReference>
<dbReference type="GO" id="GO:0005886">
    <property type="term" value="C:plasma membrane"/>
    <property type="evidence" value="ECO:0007669"/>
    <property type="project" value="UniProtKB-SubCell"/>
</dbReference>
<evidence type="ECO:0000256" key="9">
    <source>
        <dbReference type="ARBA" id="ARBA00023224"/>
    </source>
</evidence>
<keyword evidence="2" id="KW-1003">Cell membrane</keyword>
<feature type="transmembrane region" description="Helical" evidence="11">
    <location>
        <begin position="226"/>
        <end position="250"/>
    </location>
</feature>
<evidence type="ECO:0000313" key="13">
    <source>
        <dbReference type="Proteomes" id="UP000515163"/>
    </source>
</evidence>
<dbReference type="InterPro" id="IPR017452">
    <property type="entry name" value="GPCR_Rhodpsn_7TM"/>
</dbReference>
<dbReference type="OrthoDB" id="5959154at2759"/>
<sequence length="345" mass="39343">MGNLSRNFYIKNSNISTTNRENNNPSMFYEGLGWCCAFGLESIAIILGNLLTIGAFAKKKYLRKRGTYLLINLATADVFIGIIPIPLYIYFIGIQFQLWQAYFLKTITYVFYVADILLGVASLGNLTIVALERLYAAKKPFRYRTLHPRYYYTAIAVTWTLACAIAIFCFSALYLTSNYIISTYTSMIVVFIAFILITTSYSIVWSRLKLHSSKNYRKASENERKLGVTMIILTVLSLSAWLPFVIMNLVVVFAKLTVDNYIIIHATKLLHFGNSLTNCFVYAWRMPDFRRAVLKLIKLGKHDNSGQNSPVETSAISPLHNSRRPQYSRALSNYSPQHRLSMKAL</sequence>
<accession>A0A6P8H5R9</accession>
<evidence type="ECO:0000256" key="5">
    <source>
        <dbReference type="ARBA" id="ARBA00023040"/>
    </source>
</evidence>
<dbReference type="RefSeq" id="XP_031550811.1">
    <property type="nucleotide sequence ID" value="XM_031694951.1"/>
</dbReference>
<keyword evidence="5" id="KW-0297">G-protein coupled receptor</keyword>
<keyword evidence="6 11" id="KW-0472">Membrane</keyword>
<dbReference type="AlphaFoldDB" id="A0A6P8H5R9"/>
<keyword evidence="3 11" id="KW-0812">Transmembrane</keyword>
<evidence type="ECO:0000259" key="12">
    <source>
        <dbReference type="PROSITE" id="PS50262"/>
    </source>
</evidence>
<keyword evidence="4 11" id="KW-1133">Transmembrane helix</keyword>
<evidence type="ECO:0000256" key="1">
    <source>
        <dbReference type="ARBA" id="ARBA00004651"/>
    </source>
</evidence>
<evidence type="ECO:0000256" key="10">
    <source>
        <dbReference type="SAM" id="MobiDB-lite"/>
    </source>
</evidence>
<feature type="transmembrane region" description="Helical" evidence="11">
    <location>
        <begin position="109"/>
        <end position="131"/>
    </location>
</feature>
<evidence type="ECO:0000256" key="3">
    <source>
        <dbReference type="ARBA" id="ARBA00022692"/>
    </source>
</evidence>
<feature type="compositionally biased region" description="Polar residues" evidence="10">
    <location>
        <begin position="305"/>
        <end position="320"/>
    </location>
</feature>
<reference evidence="14" key="1">
    <citation type="submission" date="2025-08" db="UniProtKB">
        <authorList>
            <consortium name="RefSeq"/>
        </authorList>
    </citation>
    <scope>IDENTIFICATION</scope>
    <source>
        <tissue evidence="14">Tentacle</tissue>
    </source>
</reference>
<dbReference type="SMART" id="SM01381">
    <property type="entry name" value="7TM_GPCR_Srsx"/>
    <property type="match status" value="1"/>
</dbReference>
<evidence type="ECO:0000256" key="7">
    <source>
        <dbReference type="ARBA" id="ARBA00023170"/>
    </source>
</evidence>
<dbReference type="CDD" id="cd00637">
    <property type="entry name" value="7tm_classA_rhodopsin-like"/>
    <property type="match status" value="1"/>
</dbReference>
<dbReference type="InterPro" id="IPR000276">
    <property type="entry name" value="GPCR_Rhodpsn"/>
</dbReference>
<evidence type="ECO:0000313" key="14">
    <source>
        <dbReference type="RefSeq" id="XP_031550811.1"/>
    </source>
</evidence>
<feature type="transmembrane region" description="Helical" evidence="11">
    <location>
        <begin position="151"/>
        <end position="175"/>
    </location>
</feature>
<dbReference type="Gene3D" id="1.20.1070.10">
    <property type="entry name" value="Rhodopsin 7-helix transmembrane proteins"/>
    <property type="match status" value="1"/>
</dbReference>
<feature type="transmembrane region" description="Helical" evidence="11">
    <location>
        <begin position="181"/>
        <end position="205"/>
    </location>
</feature>
<keyword evidence="7" id="KW-0675">Receptor</keyword>
<dbReference type="KEGG" id="aten:116288194"/>
<dbReference type="PRINTS" id="PR00237">
    <property type="entry name" value="GPCRRHODOPSN"/>
</dbReference>
<dbReference type="Proteomes" id="UP000515163">
    <property type="component" value="Unplaced"/>
</dbReference>
<dbReference type="InParanoid" id="A0A6P8H5R9"/>